<accession>A0A3P6RJN7</accession>
<evidence type="ECO:0000313" key="1">
    <source>
        <dbReference type="EMBL" id="VDK54890.1"/>
    </source>
</evidence>
<reference evidence="1 2" key="1">
    <citation type="submission" date="2018-11" db="EMBL/GenBank/DDBJ databases">
        <authorList>
            <consortium name="Pathogen Informatics"/>
        </authorList>
    </citation>
    <scope>NUCLEOTIDE SEQUENCE [LARGE SCALE GENOMIC DNA]</scope>
</reference>
<name>A0A3P6RJN7_9BILA</name>
<evidence type="ECO:0000313" key="2">
    <source>
        <dbReference type="Proteomes" id="UP000271098"/>
    </source>
</evidence>
<protein>
    <submittedName>
        <fullName evidence="1">Uncharacterized protein</fullName>
    </submittedName>
</protein>
<gene>
    <name evidence="1" type="ORF">GPUH_LOCUS6478</name>
</gene>
<sequence length="34" mass="4145">MLHEMGPIMLDKTKRTLYVNNYTWSQKYSYSMDV</sequence>
<keyword evidence="2" id="KW-1185">Reference proteome</keyword>
<dbReference type="EMBL" id="UYRT01015282">
    <property type="protein sequence ID" value="VDK54890.1"/>
    <property type="molecule type" value="Genomic_DNA"/>
</dbReference>
<dbReference type="Proteomes" id="UP000271098">
    <property type="component" value="Unassembled WGS sequence"/>
</dbReference>
<proteinExistence type="predicted"/>
<dbReference type="AlphaFoldDB" id="A0A3P6RJN7"/>
<organism evidence="1 2">
    <name type="scientific">Gongylonema pulchrum</name>
    <dbReference type="NCBI Taxonomy" id="637853"/>
    <lineage>
        <taxon>Eukaryota</taxon>
        <taxon>Metazoa</taxon>
        <taxon>Ecdysozoa</taxon>
        <taxon>Nematoda</taxon>
        <taxon>Chromadorea</taxon>
        <taxon>Rhabditida</taxon>
        <taxon>Spirurina</taxon>
        <taxon>Spiruromorpha</taxon>
        <taxon>Spiruroidea</taxon>
        <taxon>Gongylonematidae</taxon>
        <taxon>Gongylonema</taxon>
    </lineage>
</organism>